<dbReference type="InterPro" id="IPR002716">
    <property type="entry name" value="PIN_dom"/>
</dbReference>
<dbReference type="Pfam" id="PF01850">
    <property type="entry name" value="PIN"/>
    <property type="match status" value="1"/>
</dbReference>
<organism evidence="2 3">
    <name type="scientific">Hyphobacterium marinum</name>
    <dbReference type="NCBI Taxonomy" id="3116574"/>
    <lineage>
        <taxon>Bacteria</taxon>
        <taxon>Pseudomonadati</taxon>
        <taxon>Pseudomonadota</taxon>
        <taxon>Alphaproteobacteria</taxon>
        <taxon>Maricaulales</taxon>
        <taxon>Maricaulaceae</taxon>
        <taxon>Hyphobacterium</taxon>
    </lineage>
</organism>
<evidence type="ECO:0000313" key="2">
    <source>
        <dbReference type="EMBL" id="MEE2566834.1"/>
    </source>
</evidence>
<protein>
    <submittedName>
        <fullName evidence="2">Type II toxin-antitoxin system VapC family toxin</fullName>
    </submittedName>
</protein>
<dbReference type="EMBL" id="JAZDRO010000003">
    <property type="protein sequence ID" value="MEE2566834.1"/>
    <property type="molecule type" value="Genomic_DNA"/>
</dbReference>
<dbReference type="InterPro" id="IPR041705">
    <property type="entry name" value="PIN_Sll0205"/>
</dbReference>
<accession>A0ABU7LZ43</accession>
<dbReference type="CDD" id="cd09872">
    <property type="entry name" value="PIN_Sll0205-like"/>
    <property type="match status" value="1"/>
</dbReference>
<comment type="caution">
    <text evidence="2">The sequence shown here is derived from an EMBL/GenBank/DDBJ whole genome shotgun (WGS) entry which is preliminary data.</text>
</comment>
<evidence type="ECO:0000259" key="1">
    <source>
        <dbReference type="Pfam" id="PF01850"/>
    </source>
</evidence>
<reference evidence="2 3" key="1">
    <citation type="submission" date="2024-01" db="EMBL/GenBank/DDBJ databases">
        <title>Hyphobacterium bacterium isolated from marine sediment.</title>
        <authorList>
            <person name="Zhao S."/>
        </authorList>
    </citation>
    <scope>NUCLEOTIDE SEQUENCE [LARGE SCALE GENOMIC DNA]</scope>
    <source>
        <strain evidence="2 3">Y60-23</strain>
    </source>
</reference>
<keyword evidence="3" id="KW-1185">Reference proteome</keyword>
<sequence length="137" mass="14815">MTDRLLLDTCAAIWLMNGDRMDYAAIDAIESSAETGNLNVSAFTAWEIATLAARGRISIAMPPEVWFDRLVALSGATVIEASAKILIRSAQLPGIPPKDPADRIILSTAREDGLVIVTRDKCLLRYGREGHVGVMSC</sequence>
<dbReference type="InterPro" id="IPR029060">
    <property type="entry name" value="PIN-like_dom_sf"/>
</dbReference>
<dbReference type="SUPFAM" id="SSF88723">
    <property type="entry name" value="PIN domain-like"/>
    <property type="match status" value="1"/>
</dbReference>
<dbReference type="Gene3D" id="3.40.50.1010">
    <property type="entry name" value="5'-nuclease"/>
    <property type="match status" value="1"/>
</dbReference>
<dbReference type="PANTHER" id="PTHR36173:SF1">
    <property type="entry name" value="RIBONUCLEASE VAPC22"/>
    <property type="match status" value="1"/>
</dbReference>
<evidence type="ECO:0000313" key="3">
    <source>
        <dbReference type="Proteomes" id="UP001310692"/>
    </source>
</evidence>
<dbReference type="Proteomes" id="UP001310692">
    <property type="component" value="Unassembled WGS sequence"/>
</dbReference>
<proteinExistence type="predicted"/>
<dbReference type="InterPro" id="IPR052919">
    <property type="entry name" value="TA_system_RNase"/>
</dbReference>
<feature type="domain" description="PIN" evidence="1">
    <location>
        <begin position="6"/>
        <end position="127"/>
    </location>
</feature>
<name>A0ABU7LZ43_9PROT</name>
<dbReference type="PANTHER" id="PTHR36173">
    <property type="entry name" value="RIBONUCLEASE VAPC16-RELATED"/>
    <property type="match status" value="1"/>
</dbReference>
<gene>
    <name evidence="2" type="ORF">V0U35_09090</name>
</gene>
<dbReference type="RefSeq" id="WP_330196385.1">
    <property type="nucleotide sequence ID" value="NZ_JAZDRO010000003.1"/>
</dbReference>